<dbReference type="InterPro" id="IPR037056">
    <property type="entry name" value="RNase_H1_N_sf"/>
</dbReference>
<dbReference type="OrthoDB" id="3270804at2759"/>
<evidence type="ECO:0000313" key="3">
    <source>
        <dbReference type="Proteomes" id="UP000807025"/>
    </source>
</evidence>
<dbReference type="AlphaFoldDB" id="A0A9P5ZTB2"/>
<accession>A0A9P5ZTB2</accession>
<name>A0A9P5ZTB2_PLEER</name>
<sequence length="189" mass="19890">MPPTVSENDVAQLAALLARHGITLSAQLLAVRDTAPPVAAPDAVLNTADAPLEAAVAGGPDVAAAAALGEAIAADPEGAVAAGDDNGNEPTATVEQGMPLGSTGTGTIGKRWYAISVGRQIGVFYGTWYIYYTCLLFLSLKYPFRETEFKHLVSGVPHWFAHRFSNEADAHAHFEYMDAAGRAWVHIAT</sequence>
<keyword evidence="3" id="KW-1185">Reference proteome</keyword>
<dbReference type="Gene3D" id="3.40.970.10">
    <property type="entry name" value="Ribonuclease H1, N-terminal domain"/>
    <property type="match status" value="1"/>
</dbReference>
<gene>
    <name evidence="2" type="ORF">BDN71DRAFT_1432558</name>
</gene>
<evidence type="ECO:0000313" key="2">
    <source>
        <dbReference type="EMBL" id="KAF9493301.1"/>
    </source>
</evidence>
<evidence type="ECO:0000256" key="1">
    <source>
        <dbReference type="SAM" id="MobiDB-lite"/>
    </source>
</evidence>
<reference evidence="2" key="1">
    <citation type="submission" date="2020-11" db="EMBL/GenBank/DDBJ databases">
        <authorList>
            <consortium name="DOE Joint Genome Institute"/>
            <person name="Ahrendt S."/>
            <person name="Riley R."/>
            <person name="Andreopoulos W."/>
            <person name="Labutti K."/>
            <person name="Pangilinan J."/>
            <person name="Ruiz-Duenas F.J."/>
            <person name="Barrasa J.M."/>
            <person name="Sanchez-Garcia M."/>
            <person name="Camarero S."/>
            <person name="Miyauchi S."/>
            <person name="Serrano A."/>
            <person name="Linde D."/>
            <person name="Babiker R."/>
            <person name="Drula E."/>
            <person name="Ayuso-Fernandez I."/>
            <person name="Pacheco R."/>
            <person name="Padilla G."/>
            <person name="Ferreira P."/>
            <person name="Barriuso J."/>
            <person name="Kellner H."/>
            <person name="Castanera R."/>
            <person name="Alfaro M."/>
            <person name="Ramirez L."/>
            <person name="Pisabarro A.G."/>
            <person name="Kuo A."/>
            <person name="Tritt A."/>
            <person name="Lipzen A."/>
            <person name="He G."/>
            <person name="Yan M."/>
            <person name="Ng V."/>
            <person name="Cullen D."/>
            <person name="Martin F."/>
            <person name="Rosso M.-N."/>
            <person name="Henrissat B."/>
            <person name="Hibbett D."/>
            <person name="Martinez A.T."/>
            <person name="Grigoriev I.V."/>
        </authorList>
    </citation>
    <scope>NUCLEOTIDE SEQUENCE</scope>
    <source>
        <strain evidence="2">ATCC 90797</strain>
    </source>
</reference>
<comment type="caution">
    <text evidence="2">The sequence shown here is derived from an EMBL/GenBank/DDBJ whole genome shotgun (WGS) entry which is preliminary data.</text>
</comment>
<protein>
    <submittedName>
        <fullName evidence="2">Uncharacterized protein</fullName>
    </submittedName>
</protein>
<dbReference type="EMBL" id="MU154587">
    <property type="protein sequence ID" value="KAF9493301.1"/>
    <property type="molecule type" value="Genomic_DNA"/>
</dbReference>
<organism evidence="2 3">
    <name type="scientific">Pleurotus eryngii</name>
    <name type="common">Boletus of the steppes</name>
    <dbReference type="NCBI Taxonomy" id="5323"/>
    <lineage>
        <taxon>Eukaryota</taxon>
        <taxon>Fungi</taxon>
        <taxon>Dikarya</taxon>
        <taxon>Basidiomycota</taxon>
        <taxon>Agaricomycotina</taxon>
        <taxon>Agaricomycetes</taxon>
        <taxon>Agaricomycetidae</taxon>
        <taxon>Agaricales</taxon>
        <taxon>Pleurotineae</taxon>
        <taxon>Pleurotaceae</taxon>
        <taxon>Pleurotus</taxon>
    </lineage>
</organism>
<proteinExistence type="predicted"/>
<dbReference type="Proteomes" id="UP000807025">
    <property type="component" value="Unassembled WGS sequence"/>
</dbReference>
<feature type="region of interest" description="Disordered" evidence="1">
    <location>
        <begin position="78"/>
        <end position="100"/>
    </location>
</feature>